<evidence type="ECO:0000256" key="6">
    <source>
        <dbReference type="ARBA" id="ARBA00023136"/>
    </source>
</evidence>
<dbReference type="CDD" id="cd06173">
    <property type="entry name" value="MFS_MefA_like"/>
    <property type="match status" value="1"/>
</dbReference>
<dbReference type="SUPFAM" id="SSF103473">
    <property type="entry name" value="MFS general substrate transporter"/>
    <property type="match status" value="1"/>
</dbReference>
<name>A0A7W7WXD4_9PSEU</name>
<gene>
    <name evidence="11" type="ORF">F4559_004639</name>
</gene>
<dbReference type="Gene3D" id="1.20.1250.20">
    <property type="entry name" value="MFS general substrate transporter like domains"/>
    <property type="match status" value="1"/>
</dbReference>
<evidence type="ECO:0000256" key="5">
    <source>
        <dbReference type="ARBA" id="ARBA00022989"/>
    </source>
</evidence>
<feature type="transmembrane region" description="Helical" evidence="9">
    <location>
        <begin position="256"/>
        <end position="277"/>
    </location>
</feature>
<comment type="caution">
    <text evidence="11">The sequence shown here is derived from an EMBL/GenBank/DDBJ whole genome shotgun (WGS) entry which is preliminary data.</text>
</comment>
<feature type="transmembrane region" description="Helical" evidence="9">
    <location>
        <begin position="289"/>
        <end position="307"/>
    </location>
</feature>
<feature type="domain" description="Major facilitator superfamily (MFS) profile" evidence="10">
    <location>
        <begin position="16"/>
        <end position="400"/>
    </location>
</feature>
<dbReference type="InterPro" id="IPR020846">
    <property type="entry name" value="MFS_dom"/>
</dbReference>
<feature type="transmembrane region" description="Helical" evidence="9">
    <location>
        <begin position="313"/>
        <end position="337"/>
    </location>
</feature>
<dbReference type="Proteomes" id="UP000542674">
    <property type="component" value="Unassembled WGS sequence"/>
</dbReference>
<accession>A0A7W7WXD4</accession>
<feature type="transmembrane region" description="Helical" evidence="9">
    <location>
        <begin position="349"/>
        <end position="371"/>
    </location>
</feature>
<keyword evidence="2" id="KW-0813">Transport</keyword>
<keyword evidence="5 9" id="KW-1133">Transmembrane helix</keyword>
<keyword evidence="3" id="KW-1003">Cell membrane</keyword>
<evidence type="ECO:0000259" key="10">
    <source>
        <dbReference type="PROSITE" id="PS50850"/>
    </source>
</evidence>
<feature type="transmembrane region" description="Helical" evidence="9">
    <location>
        <begin position="170"/>
        <end position="193"/>
    </location>
</feature>
<keyword evidence="6 9" id="KW-0472">Membrane</keyword>
<evidence type="ECO:0000256" key="9">
    <source>
        <dbReference type="SAM" id="Phobius"/>
    </source>
</evidence>
<evidence type="ECO:0000313" key="11">
    <source>
        <dbReference type="EMBL" id="MBB4967280.1"/>
    </source>
</evidence>
<dbReference type="GO" id="GO:0005886">
    <property type="term" value="C:plasma membrane"/>
    <property type="evidence" value="ECO:0007669"/>
    <property type="project" value="UniProtKB-SubCell"/>
</dbReference>
<evidence type="ECO:0000256" key="8">
    <source>
        <dbReference type="ARBA" id="ARBA00040914"/>
    </source>
</evidence>
<dbReference type="PROSITE" id="PS50850">
    <property type="entry name" value="MFS"/>
    <property type="match status" value="1"/>
</dbReference>
<keyword evidence="12" id="KW-1185">Reference proteome</keyword>
<dbReference type="AlphaFoldDB" id="A0A7W7WXD4"/>
<evidence type="ECO:0000313" key="12">
    <source>
        <dbReference type="Proteomes" id="UP000542674"/>
    </source>
</evidence>
<evidence type="ECO:0000256" key="7">
    <source>
        <dbReference type="ARBA" id="ARBA00038075"/>
    </source>
</evidence>
<evidence type="ECO:0000256" key="2">
    <source>
        <dbReference type="ARBA" id="ARBA00022448"/>
    </source>
</evidence>
<evidence type="ECO:0000256" key="3">
    <source>
        <dbReference type="ARBA" id="ARBA00022475"/>
    </source>
</evidence>
<protein>
    <recommendedName>
        <fullName evidence="8">Multidrug efflux pump Tap</fullName>
    </recommendedName>
</protein>
<dbReference type="RefSeq" id="WP_184671852.1">
    <property type="nucleotide sequence ID" value="NZ_BAABAI010000009.1"/>
</dbReference>
<comment type="similarity">
    <text evidence="7">Belongs to the major facilitator superfamily. Drug:H(+) antiporter-3 (DHA3) (TC 2.A.1.21) family.</text>
</comment>
<evidence type="ECO:0000256" key="1">
    <source>
        <dbReference type="ARBA" id="ARBA00004429"/>
    </source>
</evidence>
<dbReference type="PANTHER" id="PTHR23513">
    <property type="entry name" value="INTEGRAL MEMBRANE EFFLUX PROTEIN-RELATED"/>
    <property type="match status" value="1"/>
</dbReference>
<proteinExistence type="inferred from homology"/>
<evidence type="ECO:0000256" key="4">
    <source>
        <dbReference type="ARBA" id="ARBA00022692"/>
    </source>
</evidence>
<dbReference type="GO" id="GO:0022857">
    <property type="term" value="F:transmembrane transporter activity"/>
    <property type="evidence" value="ECO:0007669"/>
    <property type="project" value="InterPro"/>
</dbReference>
<dbReference type="PANTHER" id="PTHR23513:SF9">
    <property type="entry name" value="ENTEROBACTIN EXPORTER ENTS"/>
    <property type="match status" value="1"/>
</dbReference>
<feature type="transmembrane region" description="Helical" evidence="9">
    <location>
        <begin position="17"/>
        <end position="35"/>
    </location>
</feature>
<keyword evidence="4 9" id="KW-0812">Transmembrane</keyword>
<comment type="subcellular location">
    <subcellularLocation>
        <location evidence="1">Cell inner membrane</location>
        <topology evidence="1">Multi-pass membrane protein</topology>
    </subcellularLocation>
</comment>
<dbReference type="InterPro" id="IPR036259">
    <property type="entry name" value="MFS_trans_sf"/>
</dbReference>
<sequence>MTTVETQLPPLRRNRDFLLLWLGAGGTLLGTRVTITVYPMLALWATGSATMAGLVGAAALLPQLLVQLPAGVLVDRVDRRRLMILADVGCVLSTLSVAVAVFLGHTWIAHLVVVAFVQGALAICYDLAERSAVRHVVPKEQLSAALGQNEARSRAAGTLGQPLGSSLFAFLHWTPFVFTAFAHLVSLVSMLLIRKDFQDERSSAKRDFKAEVVEGFRWIWAQNLLRTAMILISVSNIVFAGLGITVIFLIKQSGGTGLLVGVITAIGGVGGMLGALTATRWLKWLTMRALLVGGFAVWALTVVPVAFTSDPFVLGGAFAAFGYVGGVFNVAGGIYLVSVAPDAMMGRAVSVMTLLGSGLAFLGALLTGPLLDGPGVLPTVLGMAAVMGLLSLVALGTPIVRAARYTVMNAPRPS</sequence>
<dbReference type="Pfam" id="PF07690">
    <property type="entry name" value="MFS_1"/>
    <property type="match status" value="1"/>
</dbReference>
<reference evidence="11 12" key="1">
    <citation type="submission" date="2020-08" db="EMBL/GenBank/DDBJ databases">
        <title>Sequencing the genomes of 1000 actinobacteria strains.</title>
        <authorList>
            <person name="Klenk H.-P."/>
        </authorList>
    </citation>
    <scope>NUCLEOTIDE SEQUENCE [LARGE SCALE GENOMIC DNA]</scope>
    <source>
        <strain evidence="11 12">DSM 45084</strain>
    </source>
</reference>
<feature type="transmembrane region" description="Helical" evidence="9">
    <location>
        <begin position="227"/>
        <end position="250"/>
    </location>
</feature>
<feature type="transmembrane region" description="Helical" evidence="9">
    <location>
        <begin position="377"/>
        <end position="400"/>
    </location>
</feature>
<dbReference type="EMBL" id="JACHJS010000001">
    <property type="protein sequence ID" value="MBB4967280.1"/>
    <property type="molecule type" value="Genomic_DNA"/>
</dbReference>
<organism evidence="11 12">
    <name type="scientific">Saccharothrix violaceirubra</name>
    <dbReference type="NCBI Taxonomy" id="413306"/>
    <lineage>
        <taxon>Bacteria</taxon>
        <taxon>Bacillati</taxon>
        <taxon>Actinomycetota</taxon>
        <taxon>Actinomycetes</taxon>
        <taxon>Pseudonocardiales</taxon>
        <taxon>Pseudonocardiaceae</taxon>
        <taxon>Saccharothrix</taxon>
    </lineage>
</organism>
<dbReference type="InterPro" id="IPR011701">
    <property type="entry name" value="MFS"/>
</dbReference>